<sequence>MAAEITLYASATKYRFDVIISRHCEFNGAITYVHRVADSNNYFHNVGGKCCVVTMERKLNMKRVEVLHINNGIKLFKLNNPWYEEKYGDQRSKYIYHKIDNDRCGTISGGQFIYEWFTYTKISVEFDLSMESDCIKKKKYGHFKTSYSLEDEVFVASVSENNVLLWMFNQMNGKIFIEACMYGGGTSLLLITLLTLNEVTEQINFYKLNNLWYKIEDDGNSTLLSNCRNLLMVPPISNPESNRDLTTVINPSDSSSNISDQSPYCKISLDTSLRSNLIGYKIEDYSLDGEHYTVYITKKGCIFNDATIGDHRIRLDSMIAPFIIIITGYYGNHTMHIGSYENDDIVFVECLIPTGQHHCNYIQDKSLIFYSFPLNISEFPDERFYSSTVTKGRHTNYFLTFSSNAYFGFSFVVSIIEGDIVFIKQAPCSPFWQFSVDHTTICYRCLRGKDRKICLDKFNKEPQVETVQ</sequence>
<keyword evidence="2" id="KW-1185">Reference proteome</keyword>
<evidence type="ECO:0000313" key="2">
    <source>
        <dbReference type="Proteomes" id="UP001214638"/>
    </source>
</evidence>
<comment type="caution">
    <text evidence="1">The sequence shown here is derived from an EMBL/GenBank/DDBJ whole genome shotgun (WGS) entry which is preliminary data.</text>
</comment>
<dbReference type="EMBL" id="JALLKP010000001">
    <property type="protein sequence ID" value="KAK2197159.1"/>
    <property type="molecule type" value="Genomic_DNA"/>
</dbReference>
<dbReference type="Proteomes" id="UP001214638">
    <property type="component" value="Unassembled WGS sequence"/>
</dbReference>
<protein>
    <submittedName>
        <fullName evidence="1">Uncharacterized protein</fullName>
    </submittedName>
</protein>
<dbReference type="GeneID" id="94334456"/>
<evidence type="ECO:0000313" key="1">
    <source>
        <dbReference type="EMBL" id="KAK2197159.1"/>
    </source>
</evidence>
<accession>A0AAD9PLQ7</accession>
<organism evidence="1 2">
    <name type="scientific">Babesia duncani</name>
    <dbReference type="NCBI Taxonomy" id="323732"/>
    <lineage>
        <taxon>Eukaryota</taxon>
        <taxon>Sar</taxon>
        <taxon>Alveolata</taxon>
        <taxon>Apicomplexa</taxon>
        <taxon>Aconoidasida</taxon>
        <taxon>Piroplasmida</taxon>
        <taxon>Babesiidae</taxon>
        <taxon>Babesia</taxon>
    </lineage>
</organism>
<proteinExistence type="predicted"/>
<gene>
    <name evidence="1" type="ORF">BdWA1_000158</name>
</gene>
<dbReference type="KEGG" id="bdw:94334456"/>
<reference evidence="1" key="1">
    <citation type="journal article" date="2023" name="Nat. Microbiol.">
        <title>Babesia duncani multi-omics identifies virulence factors and drug targets.</title>
        <authorList>
            <person name="Singh P."/>
            <person name="Lonardi S."/>
            <person name="Liang Q."/>
            <person name="Vydyam P."/>
            <person name="Khabirova E."/>
            <person name="Fang T."/>
            <person name="Gihaz S."/>
            <person name="Thekkiniath J."/>
            <person name="Munshi M."/>
            <person name="Abel S."/>
            <person name="Ciampossin L."/>
            <person name="Batugedara G."/>
            <person name="Gupta M."/>
            <person name="Lu X.M."/>
            <person name="Lenz T."/>
            <person name="Chakravarty S."/>
            <person name="Cornillot E."/>
            <person name="Hu Y."/>
            <person name="Ma W."/>
            <person name="Gonzalez L.M."/>
            <person name="Sanchez S."/>
            <person name="Estrada K."/>
            <person name="Sanchez-Flores A."/>
            <person name="Montero E."/>
            <person name="Harb O.S."/>
            <person name="Le Roch K.G."/>
            <person name="Mamoun C.B."/>
        </authorList>
    </citation>
    <scope>NUCLEOTIDE SEQUENCE</scope>
    <source>
        <strain evidence="1">WA1</strain>
    </source>
</reference>
<dbReference type="RefSeq" id="XP_067804001.1">
    <property type="nucleotide sequence ID" value="XM_067945210.1"/>
</dbReference>
<dbReference type="AlphaFoldDB" id="A0AAD9PLQ7"/>
<name>A0AAD9PLQ7_9APIC</name>